<feature type="region of interest" description="Disordered" evidence="1">
    <location>
        <begin position="479"/>
        <end position="520"/>
    </location>
</feature>
<accession>A0A8D2ARD0</accession>
<name>A0A8D2ARD0_SCIVU</name>
<feature type="compositionally biased region" description="Polar residues" evidence="1">
    <location>
        <begin position="11"/>
        <end position="41"/>
    </location>
</feature>
<reference evidence="2" key="2">
    <citation type="submission" date="2025-09" db="UniProtKB">
        <authorList>
            <consortium name="Ensembl"/>
        </authorList>
    </citation>
    <scope>IDENTIFICATION</scope>
</reference>
<dbReference type="GO" id="GO:0003777">
    <property type="term" value="F:microtubule motor activity"/>
    <property type="evidence" value="ECO:0007669"/>
    <property type="project" value="TreeGrafter"/>
</dbReference>
<dbReference type="Ensembl" id="ENSSVLT00005005014.1">
    <property type="protein sequence ID" value="ENSSVLP00005004549.1"/>
    <property type="gene ID" value="ENSSVLG00005003639.1"/>
</dbReference>
<dbReference type="OrthoDB" id="3176171at2759"/>
<feature type="region of interest" description="Disordered" evidence="1">
    <location>
        <begin position="87"/>
        <end position="113"/>
    </location>
</feature>
<dbReference type="GO" id="GO:0008017">
    <property type="term" value="F:microtubule binding"/>
    <property type="evidence" value="ECO:0007669"/>
    <property type="project" value="TreeGrafter"/>
</dbReference>
<dbReference type="PANTHER" id="PTHR47117">
    <property type="entry name" value="STAR-RELATED LIPID TRANSFER PROTEIN 9"/>
    <property type="match status" value="1"/>
</dbReference>
<dbReference type="GO" id="GO:0005634">
    <property type="term" value="C:nucleus"/>
    <property type="evidence" value="ECO:0007669"/>
    <property type="project" value="TreeGrafter"/>
</dbReference>
<proteinExistence type="predicted"/>
<organism evidence="2 3">
    <name type="scientific">Sciurus vulgaris</name>
    <name type="common">Eurasian red squirrel</name>
    <dbReference type="NCBI Taxonomy" id="55149"/>
    <lineage>
        <taxon>Eukaryota</taxon>
        <taxon>Metazoa</taxon>
        <taxon>Chordata</taxon>
        <taxon>Craniata</taxon>
        <taxon>Vertebrata</taxon>
        <taxon>Euteleostomi</taxon>
        <taxon>Mammalia</taxon>
        <taxon>Eutheria</taxon>
        <taxon>Euarchontoglires</taxon>
        <taxon>Glires</taxon>
        <taxon>Rodentia</taxon>
        <taxon>Sciuromorpha</taxon>
        <taxon>Sciuridae</taxon>
        <taxon>Sciurinae</taxon>
        <taxon>Sciurini</taxon>
        <taxon>Sciurus</taxon>
    </lineage>
</organism>
<dbReference type="GO" id="GO:0005814">
    <property type="term" value="C:centriole"/>
    <property type="evidence" value="ECO:0007669"/>
    <property type="project" value="TreeGrafter"/>
</dbReference>
<dbReference type="AlphaFoldDB" id="A0A8D2ARD0"/>
<feature type="compositionally biased region" description="Polar residues" evidence="1">
    <location>
        <begin position="88"/>
        <end position="113"/>
    </location>
</feature>
<sequence>MELGPIDSPTFEPSTTESVLSSAQGRSSLSTPDVRTSSLTHSAAERSSRLIGNPEKKVAEKASPELEVAPFPAGMYSEPLRNLKESSIGGQNEQVSQTKPEPLGTTHTPHTLNLSEGSVESELMVEPQLKELRKTIRCLSEKLQCSNESRDHNCLNPAAKFVTRLKRICYPQVDSLWEEEEQQRDQALGGGEDPVQDRNSLPSKEGGLDSCYISSARTEEVAVTKTSMSQTSLSTFEDLAFVPLEQSKVPQPATQRPSQPYCDKEQLSPHHKCSLPVIAVFSGPKHSKSYLRSQFSVVSSSRSLQELNLSVEPCSPTDEDALEPNRLWNPHLESYSLEKQVSRTSTKAEDCSQKVSSNLNNDPADHKPLKPITPPYPTSSTRSCMPTPNLMASWMSSSLEQAQQAKPEKLSVQSRPGNWCAQMDKEMFGSSDINPYILPWCPEEPIHIGWKQYVFGSTVDVSCTQKPHGLISSNVARSSSMDSGLEEQSSPFHSHLSTFAKTQDLSSTHGSIDNVQGSNE</sequence>
<dbReference type="GO" id="GO:0005737">
    <property type="term" value="C:cytoplasm"/>
    <property type="evidence" value="ECO:0007669"/>
    <property type="project" value="TreeGrafter"/>
</dbReference>
<feature type="region of interest" description="Disordered" evidence="1">
    <location>
        <begin position="343"/>
        <end position="382"/>
    </location>
</feature>
<dbReference type="GO" id="GO:0051225">
    <property type="term" value="P:spindle assembly"/>
    <property type="evidence" value="ECO:0007669"/>
    <property type="project" value="TreeGrafter"/>
</dbReference>
<keyword evidence="3" id="KW-1185">Reference proteome</keyword>
<feature type="region of interest" description="Disordered" evidence="1">
    <location>
        <begin position="1"/>
        <end position="73"/>
    </location>
</feature>
<dbReference type="GeneTree" id="ENSGT00960000187136"/>
<evidence type="ECO:0000313" key="2">
    <source>
        <dbReference type="Ensembl" id="ENSSVLP00005004549.1"/>
    </source>
</evidence>
<dbReference type="PANTHER" id="PTHR47117:SF1">
    <property type="entry name" value="STAR-RELATED LIPID TRANSFER PROTEIN 9"/>
    <property type="match status" value="1"/>
</dbReference>
<evidence type="ECO:0000313" key="3">
    <source>
        <dbReference type="Proteomes" id="UP000694564"/>
    </source>
</evidence>
<feature type="region of interest" description="Disordered" evidence="1">
    <location>
        <begin position="180"/>
        <end position="209"/>
    </location>
</feature>
<evidence type="ECO:0000256" key="1">
    <source>
        <dbReference type="SAM" id="MobiDB-lite"/>
    </source>
</evidence>
<dbReference type="Proteomes" id="UP000694564">
    <property type="component" value="Chromosome 2"/>
</dbReference>
<protein>
    <submittedName>
        <fullName evidence="2">Uncharacterized protein</fullName>
    </submittedName>
</protein>
<reference evidence="2" key="1">
    <citation type="submission" date="2025-08" db="UniProtKB">
        <authorList>
            <consortium name="Ensembl"/>
        </authorList>
    </citation>
    <scope>IDENTIFICATION</scope>
</reference>
<feature type="compositionally biased region" description="Basic and acidic residues" evidence="1">
    <location>
        <begin position="43"/>
        <end position="64"/>
    </location>
</feature>